<evidence type="ECO:0000256" key="1">
    <source>
        <dbReference type="ARBA" id="ARBA00006484"/>
    </source>
</evidence>
<evidence type="ECO:0000313" key="4">
    <source>
        <dbReference type="EMBL" id="SCD20127.1"/>
    </source>
</evidence>
<sequence>MNKTALITGASKGIGKELAFLFAENRCDLILTARSGDRLQLLKEQLESRYDISVYPLVKDLSRSGAAGELFQEVKEKGLDVDYLVNNAGFGDYGAFSDTQWECYDEMITLNITSLTHLTHLFVQEWKGRKKGRILNLSSTAAFQPGPMMAVYFATKAYVLHLSEALENELKKDQITVTVLCPGPTSTHFGEVSKMNASQLVKNVKIADARGVAELGFKAMMKGKPMVIHGAMNKLAPFGIRFLPREWVTLLSAKIMRK</sequence>
<comment type="similarity">
    <text evidence="1 3">Belongs to the short-chain dehydrogenases/reductases (SDR) family.</text>
</comment>
<accession>A0A1R3T6D2</accession>
<dbReference type="KEGG" id="psac:PSM36_1304"/>
<evidence type="ECO:0000256" key="2">
    <source>
        <dbReference type="ARBA" id="ARBA00023002"/>
    </source>
</evidence>
<dbReference type="CDD" id="cd05233">
    <property type="entry name" value="SDR_c"/>
    <property type="match status" value="1"/>
</dbReference>
<organism evidence="4 5">
    <name type="scientific">Proteiniphilum saccharofermentans</name>
    <dbReference type="NCBI Taxonomy" id="1642647"/>
    <lineage>
        <taxon>Bacteria</taxon>
        <taxon>Pseudomonadati</taxon>
        <taxon>Bacteroidota</taxon>
        <taxon>Bacteroidia</taxon>
        <taxon>Bacteroidales</taxon>
        <taxon>Dysgonomonadaceae</taxon>
        <taxon>Proteiniphilum</taxon>
    </lineage>
</organism>
<dbReference type="EMBL" id="LT605205">
    <property type="protein sequence ID" value="SCD20127.1"/>
    <property type="molecule type" value="Genomic_DNA"/>
</dbReference>
<gene>
    <name evidence="4" type="ORF">PSM36_1304</name>
</gene>
<protein>
    <submittedName>
        <fullName evidence="4">Short-chain dehydrogenase</fullName>
    </submittedName>
</protein>
<dbReference type="RefSeq" id="WP_076929915.1">
    <property type="nucleotide sequence ID" value="NZ_LT605205.1"/>
</dbReference>
<evidence type="ECO:0000256" key="3">
    <source>
        <dbReference type="RuleBase" id="RU000363"/>
    </source>
</evidence>
<dbReference type="InterPro" id="IPR036291">
    <property type="entry name" value="NAD(P)-bd_dom_sf"/>
</dbReference>
<dbReference type="Gene3D" id="3.40.50.720">
    <property type="entry name" value="NAD(P)-binding Rossmann-like Domain"/>
    <property type="match status" value="1"/>
</dbReference>
<keyword evidence="5" id="KW-1185">Reference proteome</keyword>
<dbReference type="Proteomes" id="UP000187464">
    <property type="component" value="Chromosome I"/>
</dbReference>
<name>A0A1R3T6D2_9BACT</name>
<reference evidence="4 5" key="1">
    <citation type="submission" date="2016-08" db="EMBL/GenBank/DDBJ databases">
        <authorList>
            <person name="Seilhamer J.J."/>
        </authorList>
    </citation>
    <scope>NUCLEOTIDE SEQUENCE [LARGE SCALE GENOMIC DNA]</scope>
    <source>
        <strain evidence="4">M3/6</strain>
    </source>
</reference>
<dbReference type="Pfam" id="PF00106">
    <property type="entry name" value="adh_short"/>
    <property type="match status" value="1"/>
</dbReference>
<dbReference type="AlphaFoldDB" id="A0A1R3T6D2"/>
<dbReference type="GO" id="GO:0016491">
    <property type="term" value="F:oxidoreductase activity"/>
    <property type="evidence" value="ECO:0007669"/>
    <property type="project" value="UniProtKB-KW"/>
</dbReference>
<dbReference type="InterPro" id="IPR002347">
    <property type="entry name" value="SDR_fam"/>
</dbReference>
<dbReference type="PIRSF" id="PIRSF000126">
    <property type="entry name" value="11-beta-HSD1"/>
    <property type="match status" value="1"/>
</dbReference>
<dbReference type="PRINTS" id="PR00081">
    <property type="entry name" value="GDHRDH"/>
</dbReference>
<evidence type="ECO:0000313" key="5">
    <source>
        <dbReference type="Proteomes" id="UP000187464"/>
    </source>
</evidence>
<dbReference type="PRINTS" id="PR00080">
    <property type="entry name" value="SDRFAMILY"/>
</dbReference>
<dbReference type="PANTHER" id="PTHR42901:SF1">
    <property type="entry name" value="ALCOHOL DEHYDROGENASE"/>
    <property type="match status" value="1"/>
</dbReference>
<dbReference type="SUPFAM" id="SSF51735">
    <property type="entry name" value="NAD(P)-binding Rossmann-fold domains"/>
    <property type="match status" value="1"/>
</dbReference>
<keyword evidence="2" id="KW-0560">Oxidoreductase</keyword>
<dbReference type="STRING" id="1642647.PSM36_1304"/>
<proteinExistence type="inferred from homology"/>
<dbReference type="PANTHER" id="PTHR42901">
    <property type="entry name" value="ALCOHOL DEHYDROGENASE"/>
    <property type="match status" value="1"/>
</dbReference>